<comment type="catalytic activity">
    <reaction evidence="9">
        <text>L-seryl-[protein] + ATP = O-phospho-L-seryl-[protein] + ADP + H(+)</text>
        <dbReference type="Rhea" id="RHEA:17989"/>
        <dbReference type="Rhea" id="RHEA-COMP:9863"/>
        <dbReference type="Rhea" id="RHEA-COMP:11604"/>
        <dbReference type="ChEBI" id="CHEBI:15378"/>
        <dbReference type="ChEBI" id="CHEBI:29999"/>
        <dbReference type="ChEBI" id="CHEBI:30616"/>
        <dbReference type="ChEBI" id="CHEBI:83421"/>
        <dbReference type="ChEBI" id="CHEBI:456216"/>
        <dbReference type="EC" id="2.7.11.1"/>
    </reaction>
</comment>
<dbReference type="AlphaFoldDB" id="A0A6P6PCM9"/>
<dbReference type="PROSITE" id="PS50011">
    <property type="entry name" value="PROTEIN_KINASE_DOM"/>
    <property type="match status" value="2"/>
</dbReference>
<dbReference type="InterPro" id="IPR008271">
    <property type="entry name" value="Ser/Thr_kinase_AS"/>
</dbReference>
<feature type="domain" description="Protein kinase" evidence="13">
    <location>
        <begin position="305"/>
        <end position="560"/>
    </location>
</feature>
<dbReference type="GO" id="GO:0043066">
    <property type="term" value="P:negative regulation of apoptotic process"/>
    <property type="evidence" value="ECO:0007669"/>
    <property type="project" value="TreeGrafter"/>
</dbReference>
<dbReference type="FunFam" id="1.10.510.10:FF:000392">
    <property type="entry name" value="Pim proto-oncogene, serine/threonine kinase,-related 152"/>
    <property type="match status" value="2"/>
</dbReference>
<evidence type="ECO:0000256" key="11">
    <source>
        <dbReference type="SAM" id="MobiDB-lite"/>
    </source>
</evidence>
<evidence type="ECO:0000256" key="1">
    <source>
        <dbReference type="ARBA" id="ARBA00005505"/>
    </source>
</evidence>
<keyword evidence="3" id="KW-0723">Serine/threonine-protein kinase</keyword>
<evidence type="ECO:0000256" key="2">
    <source>
        <dbReference type="ARBA" id="ARBA00012513"/>
    </source>
</evidence>
<dbReference type="FunFam" id="3.30.200.20:FF:000246">
    <property type="entry name" value="Pim proto-oncogene, serine/threonine kinase,-related 152"/>
    <property type="match status" value="2"/>
</dbReference>
<name>A0A6P6PCM9_CARAU</name>
<evidence type="ECO:0000256" key="6">
    <source>
        <dbReference type="ARBA" id="ARBA00022777"/>
    </source>
</evidence>
<evidence type="ECO:0000313" key="14">
    <source>
        <dbReference type="Proteomes" id="UP000515129"/>
    </source>
</evidence>
<organism evidence="14 15">
    <name type="scientific">Carassius auratus</name>
    <name type="common">Goldfish</name>
    <dbReference type="NCBI Taxonomy" id="7957"/>
    <lineage>
        <taxon>Eukaryota</taxon>
        <taxon>Metazoa</taxon>
        <taxon>Chordata</taxon>
        <taxon>Craniata</taxon>
        <taxon>Vertebrata</taxon>
        <taxon>Euteleostomi</taxon>
        <taxon>Actinopterygii</taxon>
        <taxon>Neopterygii</taxon>
        <taxon>Teleostei</taxon>
        <taxon>Ostariophysi</taxon>
        <taxon>Cypriniformes</taxon>
        <taxon>Cyprinidae</taxon>
        <taxon>Cyprininae</taxon>
        <taxon>Carassius</taxon>
    </lineage>
</organism>
<dbReference type="Proteomes" id="UP000515129">
    <property type="component" value="Unplaced"/>
</dbReference>
<gene>
    <name evidence="15" type="primary">LOC113097296</name>
</gene>
<dbReference type="Gene3D" id="3.30.200.20">
    <property type="entry name" value="Phosphorylase Kinase, domain 1"/>
    <property type="match status" value="2"/>
</dbReference>
<evidence type="ECO:0000256" key="3">
    <source>
        <dbReference type="ARBA" id="ARBA00022527"/>
    </source>
</evidence>
<dbReference type="PROSITE" id="PS00107">
    <property type="entry name" value="PROTEIN_KINASE_ATP"/>
    <property type="match status" value="2"/>
</dbReference>
<comment type="similarity">
    <text evidence="1">Belongs to the protein kinase superfamily. CAMK Ser/Thr protein kinase family. PIM subfamily.</text>
</comment>
<dbReference type="Gene3D" id="1.10.510.10">
    <property type="entry name" value="Transferase(Phosphotransferase) domain 1"/>
    <property type="match status" value="2"/>
</dbReference>
<comment type="catalytic activity">
    <reaction evidence="8">
        <text>L-threonyl-[protein] + ATP = O-phospho-L-threonyl-[protein] + ADP + H(+)</text>
        <dbReference type="Rhea" id="RHEA:46608"/>
        <dbReference type="Rhea" id="RHEA-COMP:11060"/>
        <dbReference type="Rhea" id="RHEA-COMP:11605"/>
        <dbReference type="ChEBI" id="CHEBI:15378"/>
        <dbReference type="ChEBI" id="CHEBI:30013"/>
        <dbReference type="ChEBI" id="CHEBI:30616"/>
        <dbReference type="ChEBI" id="CHEBI:61977"/>
        <dbReference type="ChEBI" id="CHEBI:456216"/>
        <dbReference type="EC" id="2.7.11.1"/>
    </reaction>
</comment>
<dbReference type="KEGG" id="caua:113097296"/>
<feature type="region of interest" description="Disordered" evidence="11">
    <location>
        <begin position="24"/>
        <end position="47"/>
    </location>
</feature>
<dbReference type="InterPro" id="IPR051138">
    <property type="entry name" value="PIM_Ser/Thr_kinase"/>
</dbReference>
<feature type="signal peptide" evidence="12">
    <location>
        <begin position="1"/>
        <end position="15"/>
    </location>
</feature>
<dbReference type="SUPFAM" id="SSF56112">
    <property type="entry name" value="Protein kinase-like (PK-like)"/>
    <property type="match status" value="2"/>
</dbReference>
<keyword evidence="12" id="KW-0732">Signal</keyword>
<reference evidence="15" key="1">
    <citation type="submission" date="2025-08" db="UniProtKB">
        <authorList>
            <consortium name="RefSeq"/>
        </authorList>
    </citation>
    <scope>IDENTIFICATION</scope>
    <source>
        <strain evidence="15">Wakin</strain>
        <tissue evidence="15">Muscle</tissue>
    </source>
</reference>
<dbReference type="PROSITE" id="PS00108">
    <property type="entry name" value="PROTEIN_KINASE_ST"/>
    <property type="match status" value="2"/>
</dbReference>
<feature type="binding site" evidence="10">
    <location>
        <position position="609"/>
    </location>
    <ligand>
        <name>ATP</name>
        <dbReference type="ChEBI" id="CHEBI:30616"/>
    </ligand>
</feature>
<evidence type="ECO:0000256" key="9">
    <source>
        <dbReference type="ARBA" id="ARBA00048679"/>
    </source>
</evidence>
<dbReference type="InterPro" id="IPR011009">
    <property type="entry name" value="Kinase-like_dom_sf"/>
</dbReference>
<sequence>MVLLTLLGITALILRERKKVNITHSGQKENAEQSDVPPVKSPDGRELDDPDTVCAVSSCNNDIHQSTVCAPSDSSVDFSPASFSATSSSTDNVPQATVCAASGCNSDVSNDNVPQCAACALLDISEDFTQATVWSVLANGDDVSQCADYALLDDRDDVPQATVCASSSCSNDVPQIRSKSSDYVSFFTAMSRLSDDVPPALLSVMSKNSNDAPSVSLHVSSDCKDDALQTSVRCEADLSVDVPQSPFHETLDCRVSVPQASACAAADCSVDAPQDPVCQTEDTVPPQSSQIQEDETAIVINSRRYEVKGHLGEGGFGTVYAATRLDDGLQVAVKFASIWDTKLISIDGYPEPLPLEVALQILANKGPRVQEIIQLLDWQVEPDYYFMVLERPMPCQSLYEYLKCYEDTIEEDVARVIMHQAIFAARTCCLRGVFHRDIKLENLLINPDTLQVKLIDFGCGAILTDAGYTSFAGTTEYCPPEYYMTDKYHGEPATVWSLGILLFVILFYKFPKRRDLQKMNGESWTKAGFSKECCDFIRCCLQIDPKQRIELDMLSLHDWFMITDKENNNSTIMDINSCRYVMGVQLGEGGFGTVHAATRLEDGQQVAIKLVSNSKTEFIIIDGYSKPLPLEVALLLLTDEGPRVQEVIQLLDWRVEPDRYILVLERPMHFEELNWFLLQRIVTIEEDVARVIMHQAIFAARTCCLRGVFHRDIKLENLLINPDTLQVKLIDFGCGAILTDAGYTSFAGMYDPSNLESTREYCPPEYLTTGKYHGKPATVWSLGILMFVMLCGDFPKRRDLRKINSNTWSRDGLSKECCDFIRCCLQIDPKQRIELEKLSLHEWFTIADKKK</sequence>
<evidence type="ECO:0000256" key="12">
    <source>
        <dbReference type="SAM" id="SignalP"/>
    </source>
</evidence>
<dbReference type="GO" id="GO:0007346">
    <property type="term" value="P:regulation of mitotic cell cycle"/>
    <property type="evidence" value="ECO:0007669"/>
    <property type="project" value="TreeGrafter"/>
</dbReference>
<keyword evidence="6" id="KW-0418">Kinase</keyword>
<evidence type="ECO:0000313" key="15">
    <source>
        <dbReference type="RefSeq" id="XP_026118320.1"/>
    </source>
</evidence>
<feature type="domain" description="Protein kinase" evidence="13">
    <location>
        <begin position="580"/>
        <end position="844"/>
    </location>
</feature>
<dbReference type="SMART" id="SM00220">
    <property type="entry name" value="S_TKc"/>
    <property type="match status" value="2"/>
</dbReference>
<feature type="chain" id="PRO_5028129932" description="non-specific serine/threonine protein kinase" evidence="12">
    <location>
        <begin position="16"/>
        <end position="851"/>
    </location>
</feature>
<dbReference type="PANTHER" id="PTHR22984:SF11">
    <property type="entry name" value="AURORA KINASE-RELATED"/>
    <property type="match status" value="1"/>
</dbReference>
<dbReference type="EC" id="2.7.11.1" evidence="2"/>
<feature type="binding site" evidence="10">
    <location>
        <position position="334"/>
    </location>
    <ligand>
        <name>ATP</name>
        <dbReference type="ChEBI" id="CHEBI:30616"/>
    </ligand>
</feature>
<dbReference type="OrthoDB" id="8596411at2759"/>
<evidence type="ECO:0000256" key="8">
    <source>
        <dbReference type="ARBA" id="ARBA00047899"/>
    </source>
</evidence>
<proteinExistence type="inferred from homology"/>
<dbReference type="GO" id="GO:0005524">
    <property type="term" value="F:ATP binding"/>
    <property type="evidence" value="ECO:0007669"/>
    <property type="project" value="UniProtKB-UniRule"/>
</dbReference>
<accession>A0A6P6PCM9</accession>
<keyword evidence="4" id="KW-0808">Transferase</keyword>
<dbReference type="GeneID" id="113097296"/>
<dbReference type="InterPro" id="IPR017441">
    <property type="entry name" value="Protein_kinase_ATP_BS"/>
</dbReference>
<dbReference type="Pfam" id="PF00069">
    <property type="entry name" value="Pkinase"/>
    <property type="match status" value="2"/>
</dbReference>
<keyword evidence="7 10" id="KW-0067">ATP-binding</keyword>
<dbReference type="RefSeq" id="XP_026118320.1">
    <property type="nucleotide sequence ID" value="XM_026262535.1"/>
</dbReference>
<dbReference type="InterPro" id="IPR000719">
    <property type="entry name" value="Prot_kinase_dom"/>
</dbReference>
<evidence type="ECO:0000256" key="5">
    <source>
        <dbReference type="ARBA" id="ARBA00022741"/>
    </source>
</evidence>
<evidence type="ECO:0000256" key="10">
    <source>
        <dbReference type="PROSITE-ProRule" id="PRU10141"/>
    </source>
</evidence>
<dbReference type="GO" id="GO:0004674">
    <property type="term" value="F:protein serine/threonine kinase activity"/>
    <property type="evidence" value="ECO:0007669"/>
    <property type="project" value="UniProtKB-KW"/>
</dbReference>
<keyword evidence="5 10" id="KW-0547">Nucleotide-binding</keyword>
<protein>
    <recommendedName>
        <fullName evidence="2">non-specific serine/threonine protein kinase</fullName>
        <ecNumber evidence="2">2.7.11.1</ecNumber>
    </recommendedName>
</protein>
<evidence type="ECO:0000256" key="4">
    <source>
        <dbReference type="ARBA" id="ARBA00022679"/>
    </source>
</evidence>
<evidence type="ECO:0000256" key="7">
    <source>
        <dbReference type="ARBA" id="ARBA00022840"/>
    </source>
</evidence>
<evidence type="ECO:0000259" key="13">
    <source>
        <dbReference type="PROSITE" id="PS50011"/>
    </source>
</evidence>
<dbReference type="GO" id="GO:0005737">
    <property type="term" value="C:cytoplasm"/>
    <property type="evidence" value="ECO:0007669"/>
    <property type="project" value="TreeGrafter"/>
</dbReference>
<keyword evidence="14" id="KW-1185">Reference proteome</keyword>
<dbReference type="PANTHER" id="PTHR22984">
    <property type="entry name" value="SERINE/THREONINE-PROTEIN KINASE PIM"/>
    <property type="match status" value="1"/>
</dbReference>